<organism evidence="1 2">
    <name type="scientific">Gigaspora margarita</name>
    <dbReference type="NCBI Taxonomy" id="4874"/>
    <lineage>
        <taxon>Eukaryota</taxon>
        <taxon>Fungi</taxon>
        <taxon>Fungi incertae sedis</taxon>
        <taxon>Mucoromycota</taxon>
        <taxon>Glomeromycotina</taxon>
        <taxon>Glomeromycetes</taxon>
        <taxon>Diversisporales</taxon>
        <taxon>Gigasporaceae</taxon>
        <taxon>Gigaspora</taxon>
    </lineage>
</organism>
<comment type="caution">
    <text evidence="1">The sequence shown here is derived from an EMBL/GenBank/DDBJ whole genome shotgun (WGS) entry which is preliminary data.</text>
</comment>
<dbReference type="Proteomes" id="UP000789901">
    <property type="component" value="Unassembled WGS sequence"/>
</dbReference>
<accession>A0ABN7VAY4</accession>
<gene>
    <name evidence="1" type="ORF">GMARGA_LOCUS16485</name>
</gene>
<evidence type="ECO:0000313" key="1">
    <source>
        <dbReference type="EMBL" id="CAG8751879.1"/>
    </source>
</evidence>
<proteinExistence type="predicted"/>
<sequence>RWVPHNINAECNLCQAFLHLSLVEYPSRKGYIASCTSYISLAKYHEAPVLSLSQMPWQMF</sequence>
<dbReference type="EMBL" id="CAJVQB010011972">
    <property type="protein sequence ID" value="CAG8751879.1"/>
    <property type="molecule type" value="Genomic_DNA"/>
</dbReference>
<reference evidence="1 2" key="1">
    <citation type="submission" date="2021-06" db="EMBL/GenBank/DDBJ databases">
        <authorList>
            <person name="Kallberg Y."/>
            <person name="Tangrot J."/>
            <person name="Rosling A."/>
        </authorList>
    </citation>
    <scope>NUCLEOTIDE SEQUENCE [LARGE SCALE GENOMIC DNA]</scope>
    <source>
        <strain evidence="1 2">120-4 pot B 10/14</strain>
    </source>
</reference>
<evidence type="ECO:0000313" key="2">
    <source>
        <dbReference type="Proteomes" id="UP000789901"/>
    </source>
</evidence>
<protein>
    <submittedName>
        <fullName evidence="1">43238_t:CDS:1</fullName>
    </submittedName>
</protein>
<keyword evidence="2" id="KW-1185">Reference proteome</keyword>
<name>A0ABN7VAY4_GIGMA</name>
<feature type="non-terminal residue" evidence="1">
    <location>
        <position position="1"/>
    </location>
</feature>